<dbReference type="PANTHER" id="PTHR38779:SF2">
    <property type="entry name" value="TYPE II SECRETION SYSTEM PROTEIN I-RELATED"/>
    <property type="match status" value="1"/>
</dbReference>
<dbReference type="STRING" id="56780.SYN_03707"/>
<evidence type="ECO:0000256" key="5">
    <source>
        <dbReference type="ARBA" id="ARBA00022519"/>
    </source>
</evidence>
<keyword evidence="5" id="KW-0997">Cell inner membrane</keyword>
<reference evidence="9 10" key="1">
    <citation type="journal article" date="2007" name="Proc. Natl. Acad. Sci. U.S.A.">
        <title>The genome of Syntrophus aciditrophicus: life at the thermodynamic limit of microbial growth.</title>
        <authorList>
            <person name="McInerney M.J."/>
            <person name="Rohlin L."/>
            <person name="Mouttaki H."/>
            <person name="Kim U."/>
            <person name="Krupp R.S."/>
            <person name="Rios-Hernandez L."/>
            <person name="Sieber J."/>
            <person name="Struchtemeyer C.G."/>
            <person name="Bhattacharyya A."/>
            <person name="Campbell J.W."/>
            <person name="Gunsalus R.P."/>
        </authorList>
    </citation>
    <scope>NUCLEOTIDE SEQUENCE [LARGE SCALE GENOMIC DNA]</scope>
    <source>
        <strain evidence="9 10">SB</strain>
    </source>
</reference>
<keyword evidence="4" id="KW-0488">Methylation</keyword>
<evidence type="ECO:0000313" key="10">
    <source>
        <dbReference type="Proteomes" id="UP000001933"/>
    </source>
</evidence>
<dbReference type="PANTHER" id="PTHR38779">
    <property type="entry name" value="TYPE II SECRETION SYSTEM PROTEIN I-RELATED"/>
    <property type="match status" value="1"/>
</dbReference>
<keyword evidence="7" id="KW-1133">Transmembrane helix</keyword>
<dbReference type="InterPro" id="IPR045584">
    <property type="entry name" value="Pilin-like"/>
</dbReference>
<dbReference type="SUPFAM" id="SSF54523">
    <property type="entry name" value="Pili subunits"/>
    <property type="match status" value="1"/>
</dbReference>
<name>Q2LVK3_SYNAS</name>
<keyword evidence="6" id="KW-0812">Transmembrane</keyword>
<proteinExistence type="inferred from homology"/>
<evidence type="ECO:0000256" key="3">
    <source>
        <dbReference type="ARBA" id="ARBA00022475"/>
    </source>
</evidence>
<dbReference type="InterPro" id="IPR012902">
    <property type="entry name" value="N_methyl_site"/>
</dbReference>
<dbReference type="eggNOG" id="COG4968">
    <property type="taxonomic scope" value="Bacteria"/>
</dbReference>
<keyword evidence="3" id="KW-1003">Cell membrane</keyword>
<evidence type="ECO:0000256" key="7">
    <source>
        <dbReference type="ARBA" id="ARBA00022989"/>
    </source>
</evidence>
<dbReference type="NCBIfam" id="TIGR02532">
    <property type="entry name" value="IV_pilin_GFxxxE"/>
    <property type="match status" value="1"/>
</dbReference>
<evidence type="ECO:0000256" key="6">
    <source>
        <dbReference type="ARBA" id="ARBA00022692"/>
    </source>
</evidence>
<evidence type="ECO:0000256" key="8">
    <source>
        <dbReference type="ARBA" id="ARBA00023136"/>
    </source>
</evidence>
<dbReference type="GO" id="GO:0015627">
    <property type="term" value="C:type II protein secretion system complex"/>
    <property type="evidence" value="ECO:0007669"/>
    <property type="project" value="InterPro"/>
</dbReference>
<dbReference type="PROSITE" id="PS00409">
    <property type="entry name" value="PROKAR_NTER_METHYL"/>
    <property type="match status" value="1"/>
</dbReference>
<dbReference type="GO" id="GO:0005886">
    <property type="term" value="C:plasma membrane"/>
    <property type="evidence" value="ECO:0007669"/>
    <property type="project" value="UniProtKB-SubCell"/>
</dbReference>
<accession>Q2LVK3</accession>
<dbReference type="GO" id="GO:0015628">
    <property type="term" value="P:protein secretion by the type II secretion system"/>
    <property type="evidence" value="ECO:0007669"/>
    <property type="project" value="InterPro"/>
</dbReference>
<dbReference type="InterPro" id="IPR010052">
    <property type="entry name" value="T2SS_protein-GspI"/>
</dbReference>
<keyword evidence="8" id="KW-0472">Membrane</keyword>
<evidence type="ECO:0000256" key="1">
    <source>
        <dbReference type="ARBA" id="ARBA00004377"/>
    </source>
</evidence>
<dbReference type="KEGG" id="sat:SYN_03707"/>
<dbReference type="InParanoid" id="Q2LVK3"/>
<sequence length="145" mass="15894">MSLKSVMSLLKIWSEAGQTMMKTEKRQKGFTLIEMMIALTVLALVVAAVSHALAQSLAMAHRIKKDTTLSLLAQSKMAEIEAAKEGAASDHGNFGGNFSQYGWQVSVRGSGISTLKKVEVTVLDTLSEKRESFRLTSLQYREESP</sequence>
<dbReference type="AlphaFoldDB" id="Q2LVK3"/>
<protein>
    <submittedName>
        <fullName evidence="9">Hypothetical membrane protein</fullName>
    </submittedName>
</protein>
<evidence type="ECO:0000313" key="9">
    <source>
        <dbReference type="EMBL" id="ABC78111.1"/>
    </source>
</evidence>
<dbReference type="EMBL" id="CP000252">
    <property type="protein sequence ID" value="ABC78111.1"/>
    <property type="molecule type" value="Genomic_DNA"/>
</dbReference>
<dbReference type="Proteomes" id="UP000001933">
    <property type="component" value="Chromosome"/>
</dbReference>
<organism evidence="9 10">
    <name type="scientific">Syntrophus aciditrophicus (strain SB)</name>
    <dbReference type="NCBI Taxonomy" id="56780"/>
    <lineage>
        <taxon>Bacteria</taxon>
        <taxon>Pseudomonadati</taxon>
        <taxon>Thermodesulfobacteriota</taxon>
        <taxon>Syntrophia</taxon>
        <taxon>Syntrophales</taxon>
        <taxon>Syntrophaceae</taxon>
        <taxon>Syntrophus</taxon>
    </lineage>
</organism>
<gene>
    <name evidence="9" type="ORF">SYN_03707</name>
</gene>
<comment type="subcellular location">
    <subcellularLocation>
        <location evidence="1">Cell inner membrane</location>
        <topology evidence="1">Single-pass membrane protein</topology>
    </subcellularLocation>
</comment>
<keyword evidence="10" id="KW-1185">Reference proteome</keyword>
<dbReference type="HOGENOM" id="CLU_121289_5_0_7"/>
<evidence type="ECO:0000256" key="4">
    <source>
        <dbReference type="ARBA" id="ARBA00022481"/>
    </source>
</evidence>
<dbReference type="Pfam" id="PF07963">
    <property type="entry name" value="N_methyl"/>
    <property type="match status" value="1"/>
</dbReference>
<evidence type="ECO:0000256" key="2">
    <source>
        <dbReference type="ARBA" id="ARBA00008358"/>
    </source>
</evidence>
<comment type="similarity">
    <text evidence="2">Belongs to the GSP I family.</text>
</comment>